<evidence type="ECO:0000313" key="3">
    <source>
        <dbReference type="Proteomes" id="UP000237640"/>
    </source>
</evidence>
<gene>
    <name evidence="2" type="ORF">CLV81_3609</name>
</gene>
<dbReference type="InterPro" id="IPR037523">
    <property type="entry name" value="VOC_core"/>
</dbReference>
<reference evidence="2 3" key="1">
    <citation type="submission" date="2018-03" db="EMBL/GenBank/DDBJ databases">
        <title>Genomic Encyclopedia of Archaeal and Bacterial Type Strains, Phase II (KMG-II): from individual species to whole genera.</title>
        <authorList>
            <person name="Goeker M."/>
        </authorList>
    </citation>
    <scope>NUCLEOTIDE SEQUENCE [LARGE SCALE GENOMIC DNA]</scope>
    <source>
        <strain evidence="2 3">DSM 25027</strain>
    </source>
</reference>
<proteinExistence type="predicted"/>
<dbReference type="PROSITE" id="PS51819">
    <property type="entry name" value="VOC"/>
    <property type="match status" value="1"/>
</dbReference>
<organism evidence="2 3">
    <name type="scientific">Flagellimonas meridianipacifica</name>
    <dbReference type="NCBI Taxonomy" id="1080225"/>
    <lineage>
        <taxon>Bacteria</taxon>
        <taxon>Pseudomonadati</taxon>
        <taxon>Bacteroidota</taxon>
        <taxon>Flavobacteriia</taxon>
        <taxon>Flavobacteriales</taxon>
        <taxon>Flavobacteriaceae</taxon>
        <taxon>Flagellimonas</taxon>
    </lineage>
</organism>
<dbReference type="EMBL" id="PVYX01000002">
    <property type="protein sequence ID" value="PRX55201.1"/>
    <property type="molecule type" value="Genomic_DNA"/>
</dbReference>
<dbReference type="GO" id="GO:0016829">
    <property type="term" value="F:lyase activity"/>
    <property type="evidence" value="ECO:0007669"/>
    <property type="project" value="UniProtKB-KW"/>
</dbReference>
<keyword evidence="2" id="KW-0223">Dioxygenase</keyword>
<dbReference type="Gene3D" id="3.10.180.10">
    <property type="entry name" value="2,3-Dihydroxybiphenyl 1,2-Dioxygenase, domain 1"/>
    <property type="match status" value="1"/>
</dbReference>
<keyword evidence="3" id="KW-1185">Reference proteome</keyword>
<keyword evidence="2" id="KW-0456">Lyase</keyword>
<keyword evidence="2" id="KW-0560">Oxidoreductase</keyword>
<dbReference type="Pfam" id="PF00903">
    <property type="entry name" value="Glyoxalase"/>
    <property type="match status" value="1"/>
</dbReference>
<dbReference type="SUPFAM" id="SSF54593">
    <property type="entry name" value="Glyoxalase/Bleomycin resistance protein/Dihydroxybiphenyl dioxygenase"/>
    <property type="match status" value="1"/>
</dbReference>
<sequence>MKKYGLLCIFCMALSIHGQENYLSFFDGLIGKTWKAEGNWGDGSKFSQEITFEYVLDGTLVIAKSKGFTDKEQTKFGNRNHGIRKYNPETKAIEFWEFDVFGGLTKGTVTTENRNIVYSYRYGESIVTDMWEYIDENTYNFKVGNYVDGYWKQVYLSTQFIAEPIQKEPFEFDHQSLVVTQLMKTGDFYRDVFGFEEIPHPERKPGFRWFKMYGNSQLHLIKKDVVEFKKDKSIHLCLATEDLESFIEKLMGKQITFYDWPGNLNSVTHRADGVKQIYIQDPEGYWIEINDAQH</sequence>
<accession>A0A2T0MCI2</accession>
<protein>
    <submittedName>
        <fullName evidence="2">Catechol 2,3-dioxygenase-like lactoylglutathione lyase family enzyme</fullName>
    </submittedName>
</protein>
<dbReference type="AlphaFoldDB" id="A0A2T0MCI2"/>
<dbReference type="Proteomes" id="UP000237640">
    <property type="component" value="Unassembled WGS sequence"/>
</dbReference>
<dbReference type="InterPro" id="IPR004360">
    <property type="entry name" value="Glyas_Fos-R_dOase_dom"/>
</dbReference>
<feature type="domain" description="VOC" evidence="1">
    <location>
        <begin position="171"/>
        <end position="292"/>
    </location>
</feature>
<dbReference type="RefSeq" id="WP_245912078.1">
    <property type="nucleotide sequence ID" value="NZ_PVYX01000002.1"/>
</dbReference>
<comment type="caution">
    <text evidence="2">The sequence shown here is derived from an EMBL/GenBank/DDBJ whole genome shotgun (WGS) entry which is preliminary data.</text>
</comment>
<name>A0A2T0MCI2_9FLAO</name>
<evidence type="ECO:0000259" key="1">
    <source>
        <dbReference type="PROSITE" id="PS51819"/>
    </source>
</evidence>
<dbReference type="GO" id="GO:0051213">
    <property type="term" value="F:dioxygenase activity"/>
    <property type="evidence" value="ECO:0007669"/>
    <property type="project" value="UniProtKB-KW"/>
</dbReference>
<dbReference type="InterPro" id="IPR029068">
    <property type="entry name" value="Glyas_Bleomycin-R_OHBP_Dase"/>
</dbReference>
<evidence type="ECO:0000313" key="2">
    <source>
        <dbReference type="EMBL" id="PRX55201.1"/>
    </source>
</evidence>